<evidence type="ECO:0000313" key="1">
    <source>
        <dbReference type="EMBL" id="MEB4590845.1"/>
    </source>
</evidence>
<keyword evidence="2" id="KW-1185">Reference proteome</keyword>
<evidence type="ECO:0008006" key="3">
    <source>
        <dbReference type="Google" id="ProtNLM"/>
    </source>
</evidence>
<protein>
    <recommendedName>
        <fullName evidence="3">3-oxoacyl-ACP synthase</fullName>
    </recommendedName>
</protein>
<dbReference type="Proteomes" id="UP001308005">
    <property type="component" value="Unassembled WGS sequence"/>
</dbReference>
<accession>A0ABU6CVI7</accession>
<comment type="caution">
    <text evidence="1">The sequence shown here is derived from an EMBL/GenBank/DDBJ whole genome shotgun (WGS) entry which is preliminary data.</text>
</comment>
<dbReference type="SUPFAM" id="SSF53901">
    <property type="entry name" value="Thiolase-like"/>
    <property type="match status" value="1"/>
</dbReference>
<dbReference type="InterPro" id="IPR016039">
    <property type="entry name" value="Thiolase-like"/>
</dbReference>
<organism evidence="1 2">
    <name type="scientific">Candidatus Thiothrix phosphatis</name>
    <dbReference type="NCBI Taxonomy" id="3112415"/>
    <lineage>
        <taxon>Bacteria</taxon>
        <taxon>Pseudomonadati</taxon>
        <taxon>Pseudomonadota</taxon>
        <taxon>Gammaproteobacteria</taxon>
        <taxon>Thiotrichales</taxon>
        <taxon>Thiotrichaceae</taxon>
        <taxon>Thiothrix</taxon>
    </lineage>
</organism>
<gene>
    <name evidence="1" type="ORF">VSS37_07635</name>
</gene>
<name>A0ABU6CVI7_9GAMM</name>
<proteinExistence type="predicted"/>
<reference evidence="2" key="1">
    <citation type="submission" date="2023-07" db="EMBL/GenBank/DDBJ databases">
        <title>The carbon used by Thiothrix.</title>
        <authorList>
            <person name="Chen L."/>
        </authorList>
    </citation>
    <scope>NUCLEOTIDE SEQUENCE [LARGE SCALE GENOMIC DNA]</scope>
</reference>
<reference evidence="1 2" key="2">
    <citation type="submission" date="2024-01" db="EMBL/GenBank/DDBJ databases">
        <authorList>
            <person name="Xie X."/>
        </authorList>
    </citation>
    <scope>NUCLEOTIDE SEQUENCE [LARGE SCALE GENOMIC DNA]</scope>
    <source>
        <strain evidence="1">SCUT-1</strain>
    </source>
</reference>
<sequence>MSQPLAITAVGMVTGVGLNAAASCAAIRCAIDNFQETRFIDDGGEWIMGCEAPLEQPWRGKTKLLKLAALAIRECLEEHGQIQPEQTPLLLCLPETERPGRVLTDDNAFFFELQQELGMQFHAKSRVIAMGRVSAGVALQHTRKLFQAGTARQVVIAATDSLLVGATLAAFMEREYVLTSRNSDGFIPGEAGAAVVVEPV</sequence>
<dbReference type="EMBL" id="JAYMYJ010000068">
    <property type="protein sequence ID" value="MEB4590845.1"/>
    <property type="molecule type" value="Genomic_DNA"/>
</dbReference>
<dbReference type="RefSeq" id="WP_324694217.1">
    <property type="nucleotide sequence ID" value="NZ_JAYMYJ010000068.1"/>
</dbReference>
<dbReference type="Gene3D" id="3.40.47.10">
    <property type="match status" value="1"/>
</dbReference>
<evidence type="ECO:0000313" key="2">
    <source>
        <dbReference type="Proteomes" id="UP001308005"/>
    </source>
</evidence>
<feature type="non-terminal residue" evidence="1">
    <location>
        <position position="200"/>
    </location>
</feature>